<gene>
    <name evidence="2" type="ORF">SAMN06295900_102430</name>
</gene>
<dbReference type="EMBL" id="FXAH01000002">
    <property type="protein sequence ID" value="SMF09399.1"/>
    <property type="molecule type" value="Genomic_DNA"/>
</dbReference>
<feature type="compositionally biased region" description="Polar residues" evidence="1">
    <location>
        <begin position="49"/>
        <end position="58"/>
    </location>
</feature>
<dbReference type="OrthoDB" id="8922929at2"/>
<evidence type="ECO:0000313" key="2">
    <source>
        <dbReference type="EMBL" id="SMF09399.1"/>
    </source>
</evidence>
<evidence type="ECO:0000256" key="1">
    <source>
        <dbReference type="SAM" id="MobiDB-lite"/>
    </source>
</evidence>
<dbReference type="AlphaFoldDB" id="A0A1X7D5W1"/>
<dbReference type="Proteomes" id="UP000192911">
    <property type="component" value="Unassembled WGS sequence"/>
</dbReference>
<accession>A0A1X7D5W1</accession>
<feature type="region of interest" description="Disordered" evidence="1">
    <location>
        <begin position="819"/>
        <end position="866"/>
    </location>
</feature>
<evidence type="ECO:0008006" key="4">
    <source>
        <dbReference type="Google" id="ProtNLM"/>
    </source>
</evidence>
<feature type="region of interest" description="Disordered" evidence="1">
    <location>
        <begin position="1"/>
        <end position="58"/>
    </location>
</feature>
<feature type="region of interest" description="Disordered" evidence="1">
    <location>
        <begin position="528"/>
        <end position="557"/>
    </location>
</feature>
<name>A0A1X7D5W1_TRICW</name>
<protein>
    <recommendedName>
        <fullName evidence="4">Awr type III effector family protein</fullName>
    </recommendedName>
</protein>
<organism evidence="2 3">
    <name type="scientific">Trinickia caryophylli</name>
    <name type="common">Paraburkholderia caryophylli</name>
    <dbReference type="NCBI Taxonomy" id="28094"/>
    <lineage>
        <taxon>Bacteria</taxon>
        <taxon>Pseudomonadati</taxon>
        <taxon>Pseudomonadota</taxon>
        <taxon>Betaproteobacteria</taxon>
        <taxon>Burkholderiales</taxon>
        <taxon>Burkholderiaceae</taxon>
        <taxon>Trinickia</taxon>
    </lineage>
</organism>
<feature type="compositionally biased region" description="Polar residues" evidence="1">
    <location>
        <begin position="854"/>
        <end position="866"/>
    </location>
</feature>
<feature type="region of interest" description="Disordered" evidence="1">
    <location>
        <begin position="75"/>
        <end position="107"/>
    </location>
</feature>
<feature type="compositionally biased region" description="Low complexity" evidence="1">
    <location>
        <begin position="826"/>
        <end position="841"/>
    </location>
</feature>
<dbReference type="GeneID" id="95552250"/>
<reference evidence="3" key="1">
    <citation type="submission" date="2017-04" db="EMBL/GenBank/DDBJ databases">
        <authorList>
            <person name="Varghese N."/>
            <person name="Submissions S."/>
        </authorList>
    </citation>
    <scope>NUCLEOTIDE SEQUENCE [LARGE SCALE GENOMIC DNA]</scope>
    <source>
        <strain evidence="3">Ballard 720</strain>
    </source>
</reference>
<sequence length="1099" mass="118034">MSGRITSPPMASSSVASHGNEPVSDTARGNDSSASTDSNAARRRGSGGMLSQLQSTVKRTLRATSKTVAFPFYTKTSTAPSRARPAPDVKPAETPPPRRMGPPRALGHKHERNIDAIVPQSKAIDARAEIRFGLPEDMHTPEGATRYIGTQWREVEANGNFSPAAVDRLATAIAERVLAGPVGTHGSVPADGHRQAASHAIMLSDALAHATGGDPVRAHAALHALLDGAHHEDPRVRADVLATQIALGASGTGLQTLLALAPHVLPPHEAGDGGAPEIRREAFRHALRAADHLLRSKPADEIGPTSLEELAALADKALPVAERARTNSSRVAALPATPEPMPAWLANPHNTLAIKALQAANALRADPAANCPPHQAAAYMAWRNGFEREGPGTDLEKTQQRFFKLFTYTERAAKTGFGVRALSGFLGKQKSPLSALQNFGTGGLLLGHPEQEFARFTDTVDALRTRLVEQIQNPSASQESKARYAVRVATLDQWQARMAVKGLRSSYKLSSSDLKKIEVRARALLPDRPALGRNEETPASNESRERASGGAASPDLVIVGDDEGRRTRNREAVRAELKTLGKMSPEQLRAWANESWSAADDGVPAYVTEKIDTLQTRLSGGGIRPKPGDANTQFDAIGELVRQMPDTYDVRFTSGGTLGVVGVPPESLKAFSKHLKVPTFTAVPDVGYVQGRNAVIDVGSNQHFGHIFIGSDVRRTAYLGAGAFFGWGLDKKSHFSAGVSGGLRRSYERGGPRGVTIRTRRSDNERPGSPDAWRTTMLDILDTVRHAGPNDEAPRNAGEMWGGVVQRFWKDPSVSINWTDNRDKTSSTTASAGATLRGGTAKTKWGPSLGVSHRSVSQAKNRLEDQTGSQVLNTATNSSGRATSVSASLVEGMPSAAMPHHSGHLAALSFPSQPYVGIGTTLFATNTNAALRIARDGDQTIPEHTFKDTEFGTFKDFKQFVDTYRSEWLTSLGGGDEARKKLDTWVARVREGADAGNLIMGERAHMTRQAGKNMDFLLHRKQRLARLEKPTPAQARELARIDADIRQVLGNENSWRRASLYVLESIGTQRTLGLSFLLNAQSSQSVGGVREVAALSASS</sequence>
<feature type="region of interest" description="Disordered" evidence="1">
    <location>
        <begin position="747"/>
        <end position="771"/>
    </location>
</feature>
<feature type="compositionally biased region" description="Low complexity" evidence="1">
    <location>
        <begin position="30"/>
        <end position="39"/>
    </location>
</feature>
<proteinExistence type="predicted"/>
<evidence type="ECO:0000313" key="3">
    <source>
        <dbReference type="Proteomes" id="UP000192911"/>
    </source>
</evidence>
<dbReference type="RefSeq" id="WP_085225242.1">
    <property type="nucleotide sequence ID" value="NZ_BSQD01000002.1"/>
</dbReference>
<keyword evidence="3" id="KW-1185">Reference proteome</keyword>